<sequence length="644" mass="69919">MKTIFTLLLLFIIASSSLAGGIILEQANVRETSLDVSSEQIVAEIPMEFDEPGKVVVRFDGVANTSEGDRIILAASNTGVFGINNGHVSVQATDANNNRNSFSHTMVYDVGEGSYTFYASVMQSVVQNAGSGIVSVYGSLTAKYIPSSSPVILHNREIAETLIDVSETVAFAEVTLNASESGRVKVRFDGTAISSHGDEILLAANDRIDWEVNNGHVAAHATSESVTRSSFSHTRVFDVDPGEHTFYATGTQSIVFNDGDGIATIYGALTVEFIPNSYAHQIIYHEDINLTHADVSEALLIASQIDMDAIADGKLLANFDGFAVISPGDRIILAASDRPDWDTNEGNISLRVAAGTLNTHSFSHSRLYNIQGGDNSFYAVAERFIGEANGSGLVSIYGRLTLTYIPEIIEECVEPDQSQNNPVGGIMLSHNIPRWQEFIPTLNKLRRVDLYIDPAGSAGGLELQITNINNEVLGTASISEEHLVYGWNEFHLAEEVILIPGNAYRINLTTTIAVTGPSDRHFWYGSNTGDYPDGLADPNDQMPNFSYSFRTFGCMIDVPNFIPQTKESTITIYPNPASENIVVSNITKPSTVSIYSIAGELIHSGFADSISVTLNVSSYPDGIYILTIQNNNTIVNKKFLIKNR</sequence>
<dbReference type="EMBL" id="SLWK01000001">
    <property type="protein sequence ID" value="TCO10389.1"/>
    <property type="molecule type" value="Genomic_DNA"/>
</dbReference>
<dbReference type="AlphaFoldDB" id="A0A4R2GNW2"/>
<feature type="domain" description="Secretion system C-terminal sorting" evidence="2">
    <location>
        <begin position="572"/>
        <end position="641"/>
    </location>
</feature>
<comment type="caution">
    <text evidence="3">The sequence shown here is derived from an EMBL/GenBank/DDBJ whole genome shotgun (WGS) entry which is preliminary data.</text>
</comment>
<name>A0A4R2GNW2_9BACT</name>
<gene>
    <name evidence="3" type="ORF">EV194_10119</name>
</gene>
<dbReference type="OrthoDB" id="975232at2"/>
<evidence type="ECO:0000313" key="3">
    <source>
        <dbReference type="EMBL" id="TCO10389.1"/>
    </source>
</evidence>
<feature type="chain" id="PRO_5020367494" evidence="1">
    <location>
        <begin position="20"/>
        <end position="644"/>
    </location>
</feature>
<dbReference type="Proteomes" id="UP000295221">
    <property type="component" value="Unassembled WGS sequence"/>
</dbReference>
<accession>A0A4R2GNW2</accession>
<evidence type="ECO:0000256" key="1">
    <source>
        <dbReference type="SAM" id="SignalP"/>
    </source>
</evidence>
<feature type="signal peptide" evidence="1">
    <location>
        <begin position="1"/>
        <end position="19"/>
    </location>
</feature>
<reference evidence="3 4" key="1">
    <citation type="submission" date="2019-03" db="EMBL/GenBank/DDBJ databases">
        <title>Genomic Encyclopedia of Type Strains, Phase IV (KMG-IV): sequencing the most valuable type-strain genomes for metagenomic binning, comparative biology and taxonomic classification.</title>
        <authorList>
            <person name="Goeker M."/>
        </authorList>
    </citation>
    <scope>NUCLEOTIDE SEQUENCE [LARGE SCALE GENOMIC DNA]</scope>
    <source>
        <strain evidence="3 4">DSM 24179</strain>
    </source>
</reference>
<organism evidence="3 4">
    <name type="scientific">Natronoflexus pectinivorans</name>
    <dbReference type="NCBI Taxonomy" id="682526"/>
    <lineage>
        <taxon>Bacteria</taxon>
        <taxon>Pseudomonadati</taxon>
        <taxon>Bacteroidota</taxon>
        <taxon>Bacteroidia</taxon>
        <taxon>Marinilabiliales</taxon>
        <taxon>Marinilabiliaceae</taxon>
        <taxon>Natronoflexus</taxon>
    </lineage>
</organism>
<proteinExistence type="predicted"/>
<dbReference type="Pfam" id="PF18962">
    <property type="entry name" value="Por_Secre_tail"/>
    <property type="match status" value="1"/>
</dbReference>
<keyword evidence="4" id="KW-1185">Reference proteome</keyword>
<dbReference type="RefSeq" id="WP_132430862.1">
    <property type="nucleotide sequence ID" value="NZ_SLWK01000001.1"/>
</dbReference>
<keyword evidence="1" id="KW-0732">Signal</keyword>
<protein>
    <submittedName>
        <fullName evidence="3">Putative secreted protein (Por secretion system target)</fullName>
    </submittedName>
</protein>
<evidence type="ECO:0000259" key="2">
    <source>
        <dbReference type="Pfam" id="PF18962"/>
    </source>
</evidence>
<evidence type="ECO:0000313" key="4">
    <source>
        <dbReference type="Proteomes" id="UP000295221"/>
    </source>
</evidence>
<dbReference type="NCBIfam" id="TIGR04183">
    <property type="entry name" value="Por_Secre_tail"/>
    <property type="match status" value="1"/>
</dbReference>
<dbReference type="InterPro" id="IPR026444">
    <property type="entry name" value="Secre_tail"/>
</dbReference>